<feature type="compositionally biased region" description="Basic and acidic residues" evidence="1">
    <location>
        <begin position="147"/>
        <end position="165"/>
    </location>
</feature>
<name>A0A6N2B6C1_SOLCI</name>
<organism evidence="2">
    <name type="scientific">Solanum chilense</name>
    <name type="common">Tomato</name>
    <name type="synonym">Lycopersicon chilense</name>
    <dbReference type="NCBI Taxonomy" id="4083"/>
    <lineage>
        <taxon>Eukaryota</taxon>
        <taxon>Viridiplantae</taxon>
        <taxon>Streptophyta</taxon>
        <taxon>Embryophyta</taxon>
        <taxon>Tracheophyta</taxon>
        <taxon>Spermatophyta</taxon>
        <taxon>Magnoliopsida</taxon>
        <taxon>eudicotyledons</taxon>
        <taxon>Gunneridae</taxon>
        <taxon>Pentapetalae</taxon>
        <taxon>asterids</taxon>
        <taxon>lamiids</taxon>
        <taxon>Solanales</taxon>
        <taxon>Solanaceae</taxon>
        <taxon>Solanoideae</taxon>
        <taxon>Solaneae</taxon>
        <taxon>Solanum</taxon>
        <taxon>Solanum subgen. Lycopersicon</taxon>
    </lineage>
</organism>
<accession>A0A6N2B6C1</accession>
<comment type="caution">
    <text evidence="2">The sequence shown here is derived from an EMBL/GenBank/DDBJ whole genome shotgun (WGS) entry which is preliminary data.</text>
</comment>
<evidence type="ECO:0000256" key="1">
    <source>
        <dbReference type="SAM" id="MobiDB-lite"/>
    </source>
</evidence>
<feature type="region of interest" description="Disordered" evidence="1">
    <location>
        <begin position="79"/>
        <end position="106"/>
    </location>
</feature>
<dbReference type="AlphaFoldDB" id="A0A6N2B6C1"/>
<sequence length="255" mass="28843">MNTSRTTTRRVQEGLANMGVHPKDNELPLQGNQVPPRDQAPVITPPMTDEEIRSGFFTLAQAINTQALVVAFHAQSMTTKTNPEAGPRVQPKMLGEKGGKSGRICQPSSRRYECARVFLDVHQFVQVDGSCSKQIEETRLKRKNREFKRSKANEGGTSKDRLEIQDDPRFKNKVYHQLPSNFFKTNKDRVSIPKSLKARSGYSPSDKQTCFKYGKKHWGECLVGMGNFVGCGKEDHKVNYCPNVRIQEKRGCRVQ</sequence>
<reference evidence="2" key="1">
    <citation type="submission" date="2019-05" db="EMBL/GenBank/DDBJ databases">
        <title>The de novo reference genome and transcriptome assemblies of the wild tomato species Solanum chilense.</title>
        <authorList>
            <person name="Stam R."/>
            <person name="Nosenko T."/>
            <person name="Hoerger A.C."/>
            <person name="Stephan W."/>
            <person name="Seidel M.A."/>
            <person name="Kuhn J.M.M."/>
            <person name="Haberer G."/>
            <person name="Tellier A."/>
        </authorList>
    </citation>
    <scope>NUCLEOTIDE SEQUENCE</scope>
    <source>
        <tissue evidence="2">Mature leaves</tissue>
    </source>
</reference>
<protein>
    <recommendedName>
        <fullName evidence="3">Gag-pol polyprotein</fullName>
    </recommendedName>
</protein>
<evidence type="ECO:0000313" key="2">
    <source>
        <dbReference type="EMBL" id="TMW89578.1"/>
    </source>
</evidence>
<proteinExistence type="predicted"/>
<dbReference type="EMBL" id="RXGB01004491">
    <property type="protein sequence ID" value="TMW89578.1"/>
    <property type="molecule type" value="Genomic_DNA"/>
</dbReference>
<gene>
    <name evidence="2" type="ORF">EJD97_016964</name>
</gene>
<evidence type="ECO:0008006" key="3">
    <source>
        <dbReference type="Google" id="ProtNLM"/>
    </source>
</evidence>
<feature type="region of interest" description="Disordered" evidence="1">
    <location>
        <begin position="146"/>
        <end position="165"/>
    </location>
</feature>